<dbReference type="PROSITE" id="PS00868">
    <property type="entry name" value="CYS_MET_METAB_PP"/>
    <property type="match status" value="1"/>
</dbReference>
<dbReference type="RefSeq" id="WP_052591674.1">
    <property type="nucleotide sequence ID" value="NZ_CP011112.1"/>
</dbReference>
<dbReference type="InterPro" id="IPR015424">
    <property type="entry name" value="PyrdxlP-dep_Trfase"/>
</dbReference>
<keyword evidence="12" id="KW-1185">Reference proteome</keyword>
<dbReference type="InterPro" id="IPR054542">
    <property type="entry name" value="Cys_met_metab_PP"/>
</dbReference>
<dbReference type="KEGG" id="lmoi:VV02_11550"/>
<dbReference type="Gene3D" id="3.40.640.10">
    <property type="entry name" value="Type I PLP-dependent aspartate aminotransferase-like (Major domain)"/>
    <property type="match status" value="1"/>
</dbReference>
<organism evidence="11 12">
    <name type="scientific">Luteipulveratus mongoliensis</name>
    <dbReference type="NCBI Taxonomy" id="571913"/>
    <lineage>
        <taxon>Bacteria</taxon>
        <taxon>Bacillati</taxon>
        <taxon>Actinomycetota</taxon>
        <taxon>Actinomycetes</taxon>
        <taxon>Micrococcales</taxon>
        <taxon>Dermacoccaceae</taxon>
        <taxon>Luteipulveratus</taxon>
    </lineage>
</organism>
<evidence type="ECO:0000256" key="7">
    <source>
        <dbReference type="ARBA" id="ARBA00052699"/>
    </source>
</evidence>
<evidence type="ECO:0000256" key="6">
    <source>
        <dbReference type="ARBA" id="ARBA00048780"/>
    </source>
</evidence>
<reference evidence="11 12" key="1">
    <citation type="submission" date="2015-03" db="EMBL/GenBank/DDBJ databases">
        <title>Luteipulveratus halotolerans sp. nov., a novel actinobacterium (Dermacoccaceae) from Sarawak, Malaysia.</title>
        <authorList>
            <person name="Juboi H."/>
            <person name="Basik A."/>
            <person name="Shamsul S.S."/>
            <person name="Arnold P."/>
            <person name="Schmitt E.K."/>
            <person name="Sanglier J.-J."/>
            <person name="Yeo T."/>
        </authorList>
    </citation>
    <scope>NUCLEOTIDE SEQUENCE [LARGE SCALE GENOMIC DNA]</scope>
    <source>
        <strain evidence="11 12">MN07-A0370</strain>
    </source>
</reference>
<keyword evidence="3 8" id="KW-0663">Pyridoxal phosphate</keyword>
<dbReference type="GO" id="GO:0047982">
    <property type="term" value="F:homocysteine desulfhydrase activity"/>
    <property type="evidence" value="ECO:0007669"/>
    <property type="project" value="UniProtKB-EC"/>
</dbReference>
<accession>A0A0K1JIE1</accession>
<dbReference type="Pfam" id="PF01053">
    <property type="entry name" value="Cys_Met_Meta_PP"/>
    <property type="match status" value="1"/>
</dbReference>
<dbReference type="EMBL" id="CP011112">
    <property type="protein sequence ID" value="AKU16350.1"/>
    <property type="molecule type" value="Genomic_DNA"/>
</dbReference>
<evidence type="ECO:0000313" key="12">
    <source>
        <dbReference type="Proteomes" id="UP000066480"/>
    </source>
</evidence>
<comment type="similarity">
    <text evidence="2 9">Belongs to the trans-sulfuration enzymes family.</text>
</comment>
<evidence type="ECO:0000256" key="2">
    <source>
        <dbReference type="ARBA" id="ARBA00009077"/>
    </source>
</evidence>
<dbReference type="InterPro" id="IPR000277">
    <property type="entry name" value="Cys/Met-Metab_PyrdxlP-dep_enz"/>
</dbReference>
<dbReference type="GO" id="GO:0019343">
    <property type="term" value="P:cysteine biosynthetic process via cystathionine"/>
    <property type="evidence" value="ECO:0007669"/>
    <property type="project" value="TreeGrafter"/>
</dbReference>
<dbReference type="PIRSF" id="PIRSF001434">
    <property type="entry name" value="CGS"/>
    <property type="match status" value="1"/>
</dbReference>
<evidence type="ECO:0000256" key="4">
    <source>
        <dbReference type="ARBA" id="ARBA00047175"/>
    </source>
</evidence>
<dbReference type="GO" id="GO:0003962">
    <property type="term" value="F:cystathionine gamma-synthase activity"/>
    <property type="evidence" value="ECO:0007669"/>
    <property type="project" value="TreeGrafter"/>
</dbReference>
<dbReference type="GO" id="GO:0004123">
    <property type="term" value="F:cystathionine gamma-lyase activity"/>
    <property type="evidence" value="ECO:0007669"/>
    <property type="project" value="TreeGrafter"/>
</dbReference>
<dbReference type="InterPro" id="IPR015422">
    <property type="entry name" value="PyrdxlP-dep_Trfase_small"/>
</dbReference>
<dbReference type="PATRIC" id="fig|571913.6.peg.2352"/>
<evidence type="ECO:0000256" key="10">
    <source>
        <dbReference type="SAM" id="MobiDB-lite"/>
    </source>
</evidence>
<dbReference type="Proteomes" id="UP000066480">
    <property type="component" value="Chromosome"/>
</dbReference>
<dbReference type="EC" id="4.4.1.2" evidence="4"/>
<dbReference type="GO" id="GO:0005737">
    <property type="term" value="C:cytoplasm"/>
    <property type="evidence" value="ECO:0007669"/>
    <property type="project" value="TreeGrafter"/>
</dbReference>
<dbReference type="AlphaFoldDB" id="A0A0K1JIE1"/>
<proteinExistence type="inferred from homology"/>
<name>A0A0K1JIE1_9MICO</name>
<dbReference type="FunFam" id="3.40.640.10:FF:000046">
    <property type="entry name" value="Cystathionine gamma-lyase"/>
    <property type="match status" value="1"/>
</dbReference>
<dbReference type="SUPFAM" id="SSF53383">
    <property type="entry name" value="PLP-dependent transferases"/>
    <property type="match status" value="1"/>
</dbReference>
<evidence type="ECO:0000256" key="1">
    <source>
        <dbReference type="ARBA" id="ARBA00001933"/>
    </source>
</evidence>
<dbReference type="GO" id="GO:0018826">
    <property type="term" value="F:methionine gamma-lyase activity"/>
    <property type="evidence" value="ECO:0007669"/>
    <property type="project" value="UniProtKB-EC"/>
</dbReference>
<dbReference type="OrthoDB" id="4966611at2"/>
<comment type="catalytic activity">
    <reaction evidence="6">
        <text>L-homocysteine + H2O = 2-oxobutanoate + hydrogen sulfide + NH4(+) + H(+)</text>
        <dbReference type="Rhea" id="RHEA:14501"/>
        <dbReference type="ChEBI" id="CHEBI:15377"/>
        <dbReference type="ChEBI" id="CHEBI:15378"/>
        <dbReference type="ChEBI" id="CHEBI:16763"/>
        <dbReference type="ChEBI" id="CHEBI:28938"/>
        <dbReference type="ChEBI" id="CHEBI:29919"/>
        <dbReference type="ChEBI" id="CHEBI:58199"/>
        <dbReference type="EC" id="4.4.1.2"/>
    </reaction>
    <physiologicalReaction direction="left-to-right" evidence="6">
        <dbReference type="Rhea" id="RHEA:14502"/>
    </physiologicalReaction>
</comment>
<dbReference type="GO" id="GO:0030170">
    <property type="term" value="F:pyridoxal phosphate binding"/>
    <property type="evidence" value="ECO:0007669"/>
    <property type="project" value="InterPro"/>
</dbReference>
<dbReference type="PANTHER" id="PTHR11808">
    <property type="entry name" value="TRANS-SULFURATION ENZYME FAMILY MEMBER"/>
    <property type="match status" value="1"/>
</dbReference>
<evidence type="ECO:0000313" key="11">
    <source>
        <dbReference type="EMBL" id="AKU16350.1"/>
    </source>
</evidence>
<protein>
    <recommendedName>
        <fullName evidence="4">homocysteine desulfhydrase</fullName>
        <ecNumber evidence="4">4.4.1.2</ecNumber>
    </recommendedName>
    <alternativeName>
        <fullName evidence="5">Homocysteine desulfhydrase</fullName>
    </alternativeName>
</protein>
<evidence type="ECO:0000256" key="3">
    <source>
        <dbReference type="ARBA" id="ARBA00022898"/>
    </source>
</evidence>
<dbReference type="Gene3D" id="3.90.1150.10">
    <property type="entry name" value="Aspartate Aminotransferase, domain 1"/>
    <property type="match status" value="1"/>
</dbReference>
<dbReference type="PANTHER" id="PTHR11808:SF15">
    <property type="entry name" value="CYSTATHIONINE GAMMA-LYASE"/>
    <property type="match status" value="1"/>
</dbReference>
<comment type="catalytic activity">
    <reaction evidence="7">
        <text>L-methionine + H2O = methanethiol + 2-oxobutanoate + NH4(+)</text>
        <dbReference type="Rhea" id="RHEA:23800"/>
        <dbReference type="ChEBI" id="CHEBI:15377"/>
        <dbReference type="ChEBI" id="CHEBI:16007"/>
        <dbReference type="ChEBI" id="CHEBI:16763"/>
        <dbReference type="ChEBI" id="CHEBI:28938"/>
        <dbReference type="ChEBI" id="CHEBI:57844"/>
        <dbReference type="EC" id="4.4.1.11"/>
    </reaction>
    <physiologicalReaction direction="left-to-right" evidence="7">
        <dbReference type="Rhea" id="RHEA:23801"/>
    </physiologicalReaction>
</comment>
<dbReference type="STRING" id="571913.VV02_11550"/>
<dbReference type="InterPro" id="IPR015421">
    <property type="entry name" value="PyrdxlP-dep_Trfase_major"/>
</dbReference>
<dbReference type="GO" id="GO:0019346">
    <property type="term" value="P:transsulfuration"/>
    <property type="evidence" value="ECO:0007669"/>
    <property type="project" value="InterPro"/>
</dbReference>
<gene>
    <name evidence="11" type="ORF">VV02_11550</name>
</gene>
<evidence type="ECO:0000256" key="8">
    <source>
        <dbReference type="PIRSR" id="PIRSR001434-2"/>
    </source>
</evidence>
<sequence>MAEPDPNLTTATLLVTGGRPDRTPGAPVSPPLELSSTYVADGPVGYARNGNPTWTAFEDTLGSLEDGRALAFASGMGAIAACLSLVPHAGVVVAPHHAYNGTGGLLAALERQGRLSVRRVDISDTDEVLAALPGAAMLWAESPTNPMLEIADLPTLFERARSHSVFSVCDNTFATPLRQRPLDLGADVVVHSATKYLSGHSDLLLGATVTRDDAAHEQLHEHRTLGGAIPGPMETWLALRGMRTLHLRLERACDNASELAKRLGKHPAVTRLRYPGAGAVIGIEVAGGQAAAERVEQRVSVWTPATSLGGVESLLERRRRHPLEPTTVPVELIRLSVGVEDIEDLWRDLDQALR</sequence>
<feature type="region of interest" description="Disordered" evidence="10">
    <location>
        <begin position="1"/>
        <end position="32"/>
    </location>
</feature>
<evidence type="ECO:0000256" key="9">
    <source>
        <dbReference type="RuleBase" id="RU362118"/>
    </source>
</evidence>
<feature type="modified residue" description="N6-(pyridoxal phosphate)lysine" evidence="8">
    <location>
        <position position="195"/>
    </location>
</feature>
<evidence type="ECO:0000256" key="5">
    <source>
        <dbReference type="ARBA" id="ARBA00047199"/>
    </source>
</evidence>
<comment type="cofactor">
    <cofactor evidence="1 9">
        <name>pyridoxal 5'-phosphate</name>
        <dbReference type="ChEBI" id="CHEBI:597326"/>
    </cofactor>
</comment>